<accession>A0ABV6V807</accession>
<protein>
    <submittedName>
        <fullName evidence="1">Uncharacterized protein</fullName>
    </submittedName>
</protein>
<proteinExistence type="predicted"/>
<name>A0ABV6V807_9ACTN</name>
<dbReference type="EMBL" id="JBHEZX010000004">
    <property type="protein sequence ID" value="MFC1409860.1"/>
    <property type="molecule type" value="Genomic_DNA"/>
</dbReference>
<evidence type="ECO:0000313" key="2">
    <source>
        <dbReference type="Proteomes" id="UP001592582"/>
    </source>
</evidence>
<reference evidence="1 2" key="1">
    <citation type="submission" date="2024-09" db="EMBL/GenBank/DDBJ databases">
        <authorList>
            <person name="Lee S.D."/>
        </authorList>
    </citation>
    <scope>NUCLEOTIDE SEQUENCE [LARGE SCALE GENOMIC DNA]</scope>
    <source>
        <strain evidence="1 2">N1-1</strain>
    </source>
</reference>
<gene>
    <name evidence="1" type="ORF">ACEZDG_11295</name>
</gene>
<evidence type="ECO:0000313" key="1">
    <source>
        <dbReference type="EMBL" id="MFC1409860.1"/>
    </source>
</evidence>
<sequence>MKLTFLGTTSKDGDCPTLYETETGDIAVQGDRLTDPQALE</sequence>
<comment type="caution">
    <text evidence="1">The sequence shown here is derived from an EMBL/GenBank/DDBJ whole genome shotgun (WGS) entry which is preliminary data.</text>
</comment>
<keyword evidence="2" id="KW-1185">Reference proteome</keyword>
<dbReference type="Proteomes" id="UP001592582">
    <property type="component" value="Unassembled WGS sequence"/>
</dbReference>
<organism evidence="1 2">
    <name type="scientific">Streptacidiphilus alkalitolerans</name>
    <dbReference type="NCBI Taxonomy" id="3342712"/>
    <lineage>
        <taxon>Bacteria</taxon>
        <taxon>Bacillati</taxon>
        <taxon>Actinomycetota</taxon>
        <taxon>Actinomycetes</taxon>
        <taxon>Kitasatosporales</taxon>
        <taxon>Streptomycetaceae</taxon>
        <taxon>Streptacidiphilus</taxon>
    </lineage>
</organism>